<organism evidence="10 11">
    <name type="scientific">Steccherinum ochraceum</name>
    <dbReference type="NCBI Taxonomy" id="92696"/>
    <lineage>
        <taxon>Eukaryota</taxon>
        <taxon>Fungi</taxon>
        <taxon>Dikarya</taxon>
        <taxon>Basidiomycota</taxon>
        <taxon>Agaricomycotina</taxon>
        <taxon>Agaricomycetes</taxon>
        <taxon>Polyporales</taxon>
        <taxon>Steccherinaceae</taxon>
        <taxon>Steccherinum</taxon>
    </lineage>
</organism>
<dbReference type="Proteomes" id="UP000292702">
    <property type="component" value="Unassembled WGS sequence"/>
</dbReference>
<evidence type="ECO:0000313" key="11">
    <source>
        <dbReference type="Proteomes" id="UP000292702"/>
    </source>
</evidence>
<dbReference type="InterPro" id="IPR019734">
    <property type="entry name" value="TPR_rpt"/>
</dbReference>
<dbReference type="PROSITE" id="PS50005">
    <property type="entry name" value="TPR"/>
    <property type="match status" value="3"/>
</dbReference>
<dbReference type="PANTHER" id="PTHR10130">
    <property type="entry name" value="PEROXISOMAL TARGETING SIGNAL 1 RECEPTOR PEX5"/>
    <property type="match status" value="1"/>
</dbReference>
<dbReference type="OrthoDB" id="10006023at2759"/>
<evidence type="ECO:0000256" key="7">
    <source>
        <dbReference type="ARBA" id="ARBA00023140"/>
    </source>
</evidence>
<dbReference type="GO" id="GO:0005829">
    <property type="term" value="C:cytosol"/>
    <property type="evidence" value="ECO:0007669"/>
    <property type="project" value="TreeGrafter"/>
</dbReference>
<dbReference type="SMART" id="SM00028">
    <property type="entry name" value="TPR"/>
    <property type="match status" value="4"/>
</dbReference>
<evidence type="ECO:0000256" key="8">
    <source>
        <dbReference type="PROSITE-ProRule" id="PRU00339"/>
    </source>
</evidence>
<keyword evidence="11" id="KW-1185">Reference proteome</keyword>
<dbReference type="EMBL" id="RWJN01000004">
    <property type="protein sequence ID" value="TCD71584.1"/>
    <property type="molecule type" value="Genomic_DNA"/>
</dbReference>
<keyword evidence="4" id="KW-0963">Cytoplasm</keyword>
<reference evidence="10 11" key="1">
    <citation type="submission" date="2018-11" db="EMBL/GenBank/DDBJ databases">
        <title>Genome assembly of Steccherinum ochraceum LE-BIN_3174, the white-rot fungus of the Steccherinaceae family (The Residual Polyporoid clade, Polyporales, Basidiomycota).</title>
        <authorList>
            <person name="Fedorova T.V."/>
            <person name="Glazunova O.A."/>
            <person name="Landesman E.O."/>
            <person name="Moiseenko K.V."/>
            <person name="Psurtseva N.V."/>
            <person name="Savinova O.S."/>
            <person name="Shakhova N.V."/>
            <person name="Tyazhelova T.V."/>
            <person name="Vasina D.V."/>
        </authorList>
    </citation>
    <scope>NUCLEOTIDE SEQUENCE [LARGE SCALE GENOMIC DNA]</scope>
    <source>
        <strain evidence="10 11">LE-BIN_3174</strain>
    </source>
</reference>
<name>A0A4R0S3Y9_9APHY</name>
<dbReference type="GO" id="GO:0005052">
    <property type="term" value="F:peroxisome matrix targeting signal-1 binding"/>
    <property type="evidence" value="ECO:0007669"/>
    <property type="project" value="TreeGrafter"/>
</dbReference>
<evidence type="ECO:0000256" key="3">
    <source>
        <dbReference type="ARBA" id="ARBA00005348"/>
    </source>
</evidence>
<evidence type="ECO:0000256" key="6">
    <source>
        <dbReference type="ARBA" id="ARBA00022803"/>
    </source>
</evidence>
<feature type="repeat" description="TPR" evidence="8">
    <location>
        <begin position="577"/>
        <end position="610"/>
    </location>
</feature>
<evidence type="ECO:0000256" key="5">
    <source>
        <dbReference type="ARBA" id="ARBA00022737"/>
    </source>
</evidence>
<dbReference type="Gene3D" id="1.25.40.10">
    <property type="entry name" value="Tetratricopeptide repeat domain"/>
    <property type="match status" value="1"/>
</dbReference>
<feature type="repeat" description="TPR" evidence="8">
    <location>
        <begin position="466"/>
        <end position="499"/>
    </location>
</feature>
<dbReference type="SUPFAM" id="SSF48452">
    <property type="entry name" value="TPR-like"/>
    <property type="match status" value="1"/>
</dbReference>
<feature type="region of interest" description="Disordered" evidence="9">
    <location>
        <begin position="34"/>
        <end position="60"/>
    </location>
</feature>
<dbReference type="STRING" id="92696.A0A4R0S3Y9"/>
<comment type="caution">
    <text evidence="10">The sequence shown here is derived from an EMBL/GenBank/DDBJ whole genome shotgun (WGS) entry which is preliminary data.</text>
</comment>
<dbReference type="InterPro" id="IPR024111">
    <property type="entry name" value="PEX5/PEX5L"/>
</dbReference>
<proteinExistence type="inferred from homology"/>
<evidence type="ECO:0000256" key="4">
    <source>
        <dbReference type="ARBA" id="ARBA00022490"/>
    </source>
</evidence>
<dbReference type="GO" id="GO:0016560">
    <property type="term" value="P:protein import into peroxisome matrix, docking"/>
    <property type="evidence" value="ECO:0007669"/>
    <property type="project" value="TreeGrafter"/>
</dbReference>
<feature type="compositionally biased region" description="Polar residues" evidence="9">
    <location>
        <begin position="49"/>
        <end position="60"/>
    </location>
</feature>
<accession>A0A4R0S3Y9</accession>
<keyword evidence="7" id="KW-0576">Peroxisome</keyword>
<dbReference type="PANTHER" id="PTHR10130:SF0">
    <property type="entry name" value="GH08708P"/>
    <property type="match status" value="1"/>
</dbReference>
<evidence type="ECO:0000256" key="1">
    <source>
        <dbReference type="ARBA" id="ARBA00004275"/>
    </source>
</evidence>
<gene>
    <name evidence="10" type="ORF">EIP91_007331</name>
</gene>
<comment type="similarity">
    <text evidence="3">Belongs to the peroxisomal targeting signal receptor family.</text>
</comment>
<dbReference type="GO" id="GO:0005778">
    <property type="term" value="C:peroxisomal membrane"/>
    <property type="evidence" value="ECO:0007669"/>
    <property type="project" value="TreeGrafter"/>
</dbReference>
<evidence type="ECO:0000313" key="10">
    <source>
        <dbReference type="EMBL" id="TCD71584.1"/>
    </source>
</evidence>
<comment type="subcellular location">
    <subcellularLocation>
        <location evidence="2">Cytoplasm</location>
    </subcellularLocation>
    <subcellularLocation>
        <location evidence="1">Peroxisome</location>
    </subcellularLocation>
</comment>
<evidence type="ECO:0000256" key="2">
    <source>
        <dbReference type="ARBA" id="ARBA00004496"/>
    </source>
</evidence>
<keyword evidence="5" id="KW-0677">Repeat</keyword>
<keyword evidence="6 8" id="KW-0802">TPR repeat</keyword>
<dbReference type="Pfam" id="PF14559">
    <property type="entry name" value="TPR_19"/>
    <property type="match status" value="1"/>
</dbReference>
<sequence length="731" mass="80921">MALPMLVNGADCGPVNPLQGLSKQFDRDRGIQQDQFGAGRAGPSRETFRSQYHPSPAVNQDASRFFSDTTARASPGFATGNTTYDMSALHASLPPLQSPTYAQPATPHAPAAPWAKDFLQQQPQIVGPASAPPELHAERQQSTHTPLVAGAQHTQLGMMQWTPASSVIANGFVPMQMAGFGGQQSVLHQQQTSSQTNVVDWDKEFQSHEATSSTIVTETDTEQALQDAQVASSIQAQDGDELARTAGLLVETVQHEENPKFKNSAFLGLMRQLRDREMVVEGNQMVKSAESSTWASDFQASVDVKGKGRAVEPVQPILGTNIQPPAGASWASMAREALNRQAKEAEDIFEDPIDAYFRQENDEYINYWHGQGSRQGVVNSVNGISTFHGAHQTAEWDKLQRDWDAFEATSTGIKAVSNYQFQANNPYVLGEASRTRHHSMHSQEAGSMHESVLELEAAVQRDPTNSRAWYELGVKQQENEREQKAVQALRRALELDPTHLPSWVALAVSHTNEGNRQGTYHAIREWVERNDRYKDAVQVFRVTNDIGDGVAQSENFQRLAECLMAMARSDTSGAIDPDIQIALAVLLNTSEEYDKARDCFLTALAVRPEDWLLYNRVGATLANSGHPDQALEYYYRALELNPAYIRARFNLGISCINLRRYEEAAQHILDALVLQDSDGVVSTGDSSDENRGVTSSVLWESLKTCCTHMQRLDLATLCDRRDLEVYLEEGF</sequence>
<dbReference type="AlphaFoldDB" id="A0A4R0S3Y9"/>
<feature type="repeat" description="TPR" evidence="8">
    <location>
        <begin position="611"/>
        <end position="644"/>
    </location>
</feature>
<dbReference type="Pfam" id="PF13432">
    <property type="entry name" value="TPR_16"/>
    <property type="match status" value="1"/>
</dbReference>
<protein>
    <submittedName>
        <fullName evidence="10">Uncharacterized protein</fullName>
    </submittedName>
</protein>
<evidence type="ECO:0000256" key="9">
    <source>
        <dbReference type="SAM" id="MobiDB-lite"/>
    </source>
</evidence>
<dbReference type="InterPro" id="IPR011990">
    <property type="entry name" value="TPR-like_helical_dom_sf"/>
</dbReference>